<dbReference type="GO" id="GO:0051603">
    <property type="term" value="P:proteolysis involved in protein catabolic process"/>
    <property type="evidence" value="ECO:0007669"/>
    <property type="project" value="InterPro"/>
</dbReference>
<dbReference type="PANTHER" id="PTHR12000:SF50">
    <property type="entry name" value="VACUOLAR-PROCESSING ENZYME GAMMA-ISOZYME"/>
    <property type="match status" value="1"/>
</dbReference>
<dbReference type="GO" id="GO:0004197">
    <property type="term" value="F:cysteine-type endopeptidase activity"/>
    <property type="evidence" value="ECO:0007669"/>
    <property type="project" value="InterPro"/>
</dbReference>
<dbReference type="PRINTS" id="PR00776">
    <property type="entry name" value="HEMOGLOBNASE"/>
</dbReference>
<reference evidence="11" key="1">
    <citation type="journal article" date="2019" name="Gigascience">
        <title>De novo genome assembly of the endangered Acer yangbiense, a plant species with extremely small populations endemic to Yunnan Province, China.</title>
        <authorList>
            <person name="Yang J."/>
            <person name="Wariss H.M."/>
            <person name="Tao L."/>
            <person name="Zhang R."/>
            <person name="Yun Q."/>
            <person name="Hollingsworth P."/>
            <person name="Dao Z."/>
            <person name="Luo G."/>
            <person name="Guo H."/>
            <person name="Ma Y."/>
            <person name="Sun W."/>
        </authorList>
    </citation>
    <scope>NUCLEOTIDE SEQUENCE [LARGE SCALE GENOMIC DNA]</scope>
    <source>
        <strain evidence="11">cv. Malutang</strain>
    </source>
</reference>
<evidence type="ECO:0000313" key="11">
    <source>
        <dbReference type="Proteomes" id="UP000323000"/>
    </source>
</evidence>
<dbReference type="AlphaFoldDB" id="A0A5C7HYE2"/>
<organism evidence="10 11">
    <name type="scientific">Acer yangbiense</name>
    <dbReference type="NCBI Taxonomy" id="1000413"/>
    <lineage>
        <taxon>Eukaryota</taxon>
        <taxon>Viridiplantae</taxon>
        <taxon>Streptophyta</taxon>
        <taxon>Embryophyta</taxon>
        <taxon>Tracheophyta</taxon>
        <taxon>Spermatophyta</taxon>
        <taxon>Magnoliopsida</taxon>
        <taxon>eudicotyledons</taxon>
        <taxon>Gunneridae</taxon>
        <taxon>Pentapetalae</taxon>
        <taxon>rosids</taxon>
        <taxon>malvids</taxon>
        <taxon>Sapindales</taxon>
        <taxon>Sapindaceae</taxon>
        <taxon>Hippocastanoideae</taxon>
        <taxon>Acereae</taxon>
        <taxon>Acer</taxon>
    </lineage>
</organism>
<evidence type="ECO:0000256" key="1">
    <source>
        <dbReference type="ARBA" id="ARBA00009941"/>
    </source>
</evidence>
<dbReference type="InterPro" id="IPR001096">
    <property type="entry name" value="Peptidase_C13"/>
</dbReference>
<dbReference type="PIRSF" id="PIRSF019663">
    <property type="entry name" value="Legumain"/>
    <property type="match status" value="1"/>
</dbReference>
<dbReference type="InterPro" id="IPR043577">
    <property type="entry name" value="AE"/>
</dbReference>
<keyword evidence="3" id="KW-0732">Signal</keyword>
<keyword evidence="7" id="KW-0325">Glycoprotein</keyword>
<dbReference type="InterPro" id="IPR048501">
    <property type="entry name" value="Legum_prodom"/>
</dbReference>
<dbReference type="EMBL" id="VAHF01000005">
    <property type="protein sequence ID" value="TXG61940.1"/>
    <property type="molecule type" value="Genomic_DNA"/>
</dbReference>
<keyword evidence="2" id="KW-0645">Protease</keyword>
<protein>
    <recommendedName>
        <fullName evidence="9">Legumain prodomain domain-containing protein</fullName>
    </recommendedName>
</protein>
<dbReference type="PANTHER" id="PTHR12000">
    <property type="entry name" value="HEMOGLOBINASE FAMILY MEMBER"/>
    <property type="match status" value="1"/>
</dbReference>
<evidence type="ECO:0000256" key="7">
    <source>
        <dbReference type="ARBA" id="ARBA00023180"/>
    </source>
</evidence>
<keyword evidence="11" id="KW-1185">Reference proteome</keyword>
<dbReference type="Gene3D" id="1.10.132.130">
    <property type="match status" value="1"/>
</dbReference>
<dbReference type="FunFam" id="3.40.50.1460:FF:000005">
    <property type="entry name" value="Vacuolar-processing enzyme beta-isozyme"/>
    <property type="match status" value="1"/>
</dbReference>
<dbReference type="Gene3D" id="3.40.50.1460">
    <property type="match status" value="1"/>
</dbReference>
<keyword evidence="6" id="KW-1015">Disulfide bond</keyword>
<evidence type="ECO:0000256" key="4">
    <source>
        <dbReference type="ARBA" id="ARBA00022801"/>
    </source>
</evidence>
<proteinExistence type="inferred from homology"/>
<dbReference type="FunFam" id="1.10.132.130:FF:000001">
    <property type="entry name" value="Vacuolar-processing enzyme beta-isozyme"/>
    <property type="match status" value="1"/>
</dbReference>
<dbReference type="Pfam" id="PF20985">
    <property type="entry name" value="Legum_prodom"/>
    <property type="match status" value="1"/>
</dbReference>
<feature type="active site" evidence="8">
    <location>
        <position position="156"/>
    </location>
</feature>
<evidence type="ECO:0000256" key="8">
    <source>
        <dbReference type="PIRSR" id="PIRSR019663-1"/>
    </source>
</evidence>
<evidence type="ECO:0000256" key="3">
    <source>
        <dbReference type="ARBA" id="ARBA00022729"/>
    </source>
</evidence>
<dbReference type="PIRSF" id="PIRSF500139">
    <property type="entry name" value="AE"/>
    <property type="match status" value="1"/>
</dbReference>
<feature type="active site" description="Nucleophile" evidence="8">
    <location>
        <position position="198"/>
    </location>
</feature>
<evidence type="ECO:0000256" key="6">
    <source>
        <dbReference type="ARBA" id="ARBA00023157"/>
    </source>
</evidence>
<name>A0A5C7HYE2_9ROSI</name>
<evidence type="ECO:0000256" key="2">
    <source>
        <dbReference type="ARBA" id="ARBA00022670"/>
    </source>
</evidence>
<dbReference type="GO" id="GO:0006624">
    <property type="term" value="P:vacuolar protein processing"/>
    <property type="evidence" value="ECO:0007669"/>
    <property type="project" value="TreeGrafter"/>
</dbReference>
<dbReference type="GO" id="GO:0005773">
    <property type="term" value="C:vacuole"/>
    <property type="evidence" value="ECO:0007669"/>
    <property type="project" value="GOC"/>
</dbReference>
<dbReference type="Proteomes" id="UP000323000">
    <property type="component" value="Chromosome 5"/>
</dbReference>
<dbReference type="Pfam" id="PF01650">
    <property type="entry name" value="Peptidase_C13"/>
    <property type="match status" value="1"/>
</dbReference>
<keyword evidence="5" id="KW-0788">Thiol protease</keyword>
<evidence type="ECO:0000256" key="5">
    <source>
        <dbReference type="ARBA" id="ARBA00022807"/>
    </source>
</evidence>
<accession>A0A5C7HYE2</accession>
<gene>
    <name evidence="10" type="ORF">EZV62_013303</name>
</gene>
<comment type="caution">
    <text evidence="10">The sequence shown here is derived from an EMBL/GenBank/DDBJ whole genome shotgun (WGS) entry which is preliminary data.</text>
</comment>
<dbReference type="InterPro" id="IPR046427">
    <property type="entry name" value="Legumain_prodom_sf"/>
</dbReference>
<keyword evidence="4" id="KW-0378">Hydrolase</keyword>
<sequence length="424" mass="47247">MRRLAASSLLMLFAVLSASILLSLLAGDVIRLLWEASRFFGSGAAKDDDDAVGTRWAVLIAGSNRYRNYRQQADVCHVYQLLIKGGLKEENIVVFMYDDIAFNEENPRPGDYTGEDVTVKNFLAAILGNKTAITGGSGKVVDSGPNDHIFIYYTDHGGPGVLGMPTSPDLYADDLIDILKKKHAFGTYKSLVFYLEACHSGSIFEGLLPDGLNIYATIASNAEESSWGTYCPWKTLGPPSEYKTCLGDLYSVAWMEDSEIHNLRTETLHQQYELVKKRTANGNYDMGSHVMLYGDIGLGKENLFLYVGTDPANDKYTFVSENSLRPPSKAIKQHDADLMYFWDKYRKALEGSTRKVDAQKQFVELISHKVHLDHSIKLVKKFLFETDLGPEILNTVRDAGKPVVDDWDCLKSLVTLLIISLALI</sequence>
<evidence type="ECO:0000313" key="10">
    <source>
        <dbReference type="EMBL" id="TXG61940.1"/>
    </source>
</evidence>
<evidence type="ECO:0000259" key="9">
    <source>
        <dbReference type="Pfam" id="PF20985"/>
    </source>
</evidence>
<dbReference type="OrthoDB" id="192611at2759"/>
<feature type="domain" description="Legumain prodomain" evidence="9">
    <location>
        <begin position="360"/>
        <end position="415"/>
    </location>
</feature>
<comment type="similarity">
    <text evidence="1">Belongs to the peptidase C13 family.</text>
</comment>